<dbReference type="SUPFAM" id="SSF55729">
    <property type="entry name" value="Acyl-CoA N-acyltransferases (Nat)"/>
    <property type="match status" value="1"/>
</dbReference>
<organism evidence="2">
    <name type="scientific">marine sediment metagenome</name>
    <dbReference type="NCBI Taxonomy" id="412755"/>
    <lineage>
        <taxon>unclassified sequences</taxon>
        <taxon>metagenomes</taxon>
        <taxon>ecological metagenomes</taxon>
    </lineage>
</organism>
<feature type="domain" description="N-acetyltransferase" evidence="1">
    <location>
        <begin position="1"/>
        <end position="97"/>
    </location>
</feature>
<reference evidence="2" key="1">
    <citation type="journal article" date="2014" name="Front. Microbiol.">
        <title>High frequency of phylogenetically diverse reductive dehalogenase-homologous genes in deep subseafloor sedimentary metagenomes.</title>
        <authorList>
            <person name="Kawai M."/>
            <person name="Futagami T."/>
            <person name="Toyoda A."/>
            <person name="Takaki Y."/>
            <person name="Nishi S."/>
            <person name="Hori S."/>
            <person name="Arai W."/>
            <person name="Tsubouchi T."/>
            <person name="Morono Y."/>
            <person name="Uchiyama I."/>
            <person name="Ito T."/>
            <person name="Fujiyama A."/>
            <person name="Inagaki F."/>
            <person name="Takami H."/>
        </authorList>
    </citation>
    <scope>NUCLEOTIDE SEQUENCE</scope>
    <source>
        <strain evidence="2">Expedition CK06-06</strain>
    </source>
</reference>
<evidence type="ECO:0000313" key="2">
    <source>
        <dbReference type="EMBL" id="GAH76962.1"/>
    </source>
</evidence>
<dbReference type="CDD" id="cd04301">
    <property type="entry name" value="NAT_SF"/>
    <property type="match status" value="1"/>
</dbReference>
<dbReference type="AlphaFoldDB" id="X1I5L6"/>
<evidence type="ECO:0000259" key="1">
    <source>
        <dbReference type="PROSITE" id="PS51186"/>
    </source>
</evidence>
<dbReference type="Pfam" id="PF13508">
    <property type="entry name" value="Acetyltransf_7"/>
    <property type="match status" value="1"/>
</dbReference>
<gene>
    <name evidence="2" type="ORF">S03H2_65873</name>
</gene>
<dbReference type="InterPro" id="IPR016181">
    <property type="entry name" value="Acyl_CoA_acyltransferase"/>
</dbReference>
<feature type="non-terminal residue" evidence="2">
    <location>
        <position position="1"/>
    </location>
</feature>
<dbReference type="GO" id="GO:0016747">
    <property type="term" value="F:acyltransferase activity, transferring groups other than amino-acyl groups"/>
    <property type="evidence" value="ECO:0007669"/>
    <property type="project" value="InterPro"/>
</dbReference>
<dbReference type="EMBL" id="BARU01042950">
    <property type="protein sequence ID" value="GAH76962.1"/>
    <property type="molecule type" value="Genomic_DNA"/>
</dbReference>
<comment type="caution">
    <text evidence="2">The sequence shown here is derived from an EMBL/GenBank/DDBJ whole genome shotgun (WGS) entry which is preliminary data.</text>
</comment>
<dbReference type="InterPro" id="IPR000182">
    <property type="entry name" value="GNAT_dom"/>
</dbReference>
<sequence length="118" mass="13215">IVGHIAFSPVVLESECSSFEAIVLAPMAVLPTYQRKGIGSQMVRAGLKECRRLGHEIIVVLGHPDYYPRFGFVLARPKGIDCEFEVPEEAWMILELREGALAGRRGVVRFQPEFKEAM</sequence>
<protein>
    <recommendedName>
        <fullName evidence="1">N-acetyltransferase domain-containing protein</fullName>
    </recommendedName>
</protein>
<dbReference type="PROSITE" id="PS51186">
    <property type="entry name" value="GNAT"/>
    <property type="match status" value="1"/>
</dbReference>
<dbReference type="Gene3D" id="3.40.630.30">
    <property type="match status" value="1"/>
</dbReference>
<proteinExistence type="predicted"/>
<accession>X1I5L6</accession>
<name>X1I5L6_9ZZZZ</name>